<dbReference type="Pfam" id="PF00160">
    <property type="entry name" value="Pro_isomerase"/>
    <property type="match status" value="1"/>
</dbReference>
<comment type="catalytic activity">
    <reaction evidence="4">
        <text>[protein]-peptidylproline (omega=180) = [protein]-peptidylproline (omega=0)</text>
        <dbReference type="Rhea" id="RHEA:16237"/>
        <dbReference type="Rhea" id="RHEA-COMP:10747"/>
        <dbReference type="Rhea" id="RHEA-COMP:10748"/>
        <dbReference type="ChEBI" id="CHEBI:83833"/>
        <dbReference type="ChEBI" id="CHEBI:83834"/>
        <dbReference type="EC" id="5.2.1.8"/>
    </reaction>
</comment>
<dbReference type="PROSITE" id="PS50072">
    <property type="entry name" value="CSA_PPIASE_2"/>
    <property type="match status" value="1"/>
</dbReference>
<dbReference type="RefSeq" id="WP_342853832.1">
    <property type="nucleotide sequence ID" value="NZ_JBBMRA010000002.1"/>
</dbReference>
<evidence type="ECO:0000256" key="3">
    <source>
        <dbReference type="ARBA" id="ARBA00023235"/>
    </source>
</evidence>
<evidence type="ECO:0000256" key="4">
    <source>
        <dbReference type="RuleBase" id="RU363019"/>
    </source>
</evidence>
<evidence type="ECO:0000313" key="6">
    <source>
        <dbReference type="EMBL" id="MEM5535610.1"/>
    </source>
</evidence>
<dbReference type="PRINTS" id="PR00153">
    <property type="entry name" value="CSAPPISMRASE"/>
</dbReference>
<dbReference type="PANTHER" id="PTHR43246">
    <property type="entry name" value="PEPTIDYL-PROLYL CIS-TRANS ISOMERASE CYP38, CHLOROPLASTIC"/>
    <property type="match status" value="1"/>
</dbReference>
<keyword evidence="7" id="KW-1185">Reference proteome</keyword>
<keyword evidence="2 4" id="KW-0697">Rotamase</keyword>
<dbReference type="InterPro" id="IPR002130">
    <property type="entry name" value="Cyclophilin-type_PPIase_dom"/>
</dbReference>
<name>A0ABU9TPF7_9GAMM</name>
<comment type="caution">
    <text evidence="6">The sequence shown here is derived from an EMBL/GenBank/DDBJ whole genome shotgun (WGS) entry which is preliminary data.</text>
</comment>
<dbReference type="CDD" id="cd01920">
    <property type="entry name" value="cyclophilin_EcCYP_like"/>
    <property type="match status" value="1"/>
</dbReference>
<dbReference type="InterPro" id="IPR029000">
    <property type="entry name" value="Cyclophilin-like_dom_sf"/>
</dbReference>
<sequence length="188" mass="20845">MFKKILLTILLPVLLTSTAFAEDDNPKVTLQTNLGNITLELFPNEAPETVANFLKYVDSDYYEGTIFHRVIAGFMIQGGGFTADMKKKDTLEAIKNESQNGLSNTEGTIAMARTNYPHSATSQFFINTVNNRNLDARGNRFGYAVFGRVTDGMELAVEISRVPRAEKGGHRDVPKSPIIIEKVVRVSE</sequence>
<accession>A0ABU9TPF7</accession>
<dbReference type="Gene3D" id="2.40.100.10">
    <property type="entry name" value="Cyclophilin-like"/>
    <property type="match status" value="1"/>
</dbReference>
<evidence type="ECO:0000256" key="2">
    <source>
        <dbReference type="ARBA" id="ARBA00023110"/>
    </source>
</evidence>
<dbReference type="GO" id="GO:0016853">
    <property type="term" value="F:isomerase activity"/>
    <property type="evidence" value="ECO:0007669"/>
    <property type="project" value="UniProtKB-KW"/>
</dbReference>
<dbReference type="InterPro" id="IPR020892">
    <property type="entry name" value="Cyclophilin-type_PPIase_CS"/>
</dbReference>
<dbReference type="SUPFAM" id="SSF50891">
    <property type="entry name" value="Cyclophilin-like"/>
    <property type="match status" value="1"/>
</dbReference>
<evidence type="ECO:0000256" key="1">
    <source>
        <dbReference type="ARBA" id="ARBA00007365"/>
    </source>
</evidence>
<proteinExistence type="inferred from homology"/>
<dbReference type="EMBL" id="JBBMRA010000002">
    <property type="protein sequence ID" value="MEM5535610.1"/>
    <property type="molecule type" value="Genomic_DNA"/>
</dbReference>
<comment type="similarity">
    <text evidence="1 4">Belongs to the cyclophilin-type PPIase family.</text>
</comment>
<reference evidence="6 7" key="1">
    <citation type="submission" date="2024-03" db="EMBL/GenBank/DDBJ databases">
        <title>Community enrichment and isolation of bacterial strains for fucoidan degradation.</title>
        <authorList>
            <person name="Sichert A."/>
        </authorList>
    </citation>
    <scope>NUCLEOTIDE SEQUENCE [LARGE SCALE GENOMIC DNA]</scope>
    <source>
        <strain evidence="6 7">AS76</strain>
    </source>
</reference>
<feature type="domain" description="PPIase cyclophilin-type" evidence="5">
    <location>
        <begin position="31"/>
        <end position="185"/>
    </location>
</feature>
<organism evidence="6 7">
    <name type="scientific">Neptuniibacter pectenicola</name>
    <dbReference type="NCBI Taxonomy" id="1806669"/>
    <lineage>
        <taxon>Bacteria</taxon>
        <taxon>Pseudomonadati</taxon>
        <taxon>Pseudomonadota</taxon>
        <taxon>Gammaproteobacteria</taxon>
        <taxon>Oceanospirillales</taxon>
        <taxon>Oceanospirillaceae</taxon>
        <taxon>Neptuniibacter</taxon>
    </lineage>
</organism>
<evidence type="ECO:0000259" key="5">
    <source>
        <dbReference type="PROSITE" id="PS50072"/>
    </source>
</evidence>
<dbReference type="EC" id="5.2.1.8" evidence="4"/>
<feature type="signal peptide" evidence="4">
    <location>
        <begin position="1"/>
        <end position="21"/>
    </location>
</feature>
<keyword evidence="4" id="KW-0732">Signal</keyword>
<keyword evidence="3 4" id="KW-0413">Isomerase</keyword>
<protein>
    <recommendedName>
        <fullName evidence="4">Peptidyl-prolyl cis-trans isomerase</fullName>
        <shortName evidence="4">PPIase</shortName>
        <ecNumber evidence="4">5.2.1.8</ecNumber>
    </recommendedName>
</protein>
<dbReference type="PROSITE" id="PS00170">
    <property type="entry name" value="CSA_PPIASE_1"/>
    <property type="match status" value="1"/>
</dbReference>
<dbReference type="InterPro" id="IPR044665">
    <property type="entry name" value="E_coli_cyclophilin_A-like"/>
</dbReference>
<dbReference type="Proteomes" id="UP001449225">
    <property type="component" value="Unassembled WGS sequence"/>
</dbReference>
<gene>
    <name evidence="6" type="ORF">WNY58_04305</name>
</gene>
<feature type="chain" id="PRO_5044952682" description="Peptidyl-prolyl cis-trans isomerase" evidence="4">
    <location>
        <begin position="22"/>
        <end position="188"/>
    </location>
</feature>
<evidence type="ECO:0000313" key="7">
    <source>
        <dbReference type="Proteomes" id="UP001449225"/>
    </source>
</evidence>
<comment type="function">
    <text evidence="4">PPIases accelerate the folding of proteins. It catalyzes the cis-trans isomerization of proline imidic peptide bonds in oligopeptides.</text>
</comment>